<evidence type="ECO:0000313" key="7">
    <source>
        <dbReference type="Proteomes" id="UP001199469"/>
    </source>
</evidence>
<gene>
    <name evidence="6" type="primary">efeO</name>
    <name evidence="6" type="ORF">LQ327_12685</name>
</gene>
<dbReference type="InterPro" id="IPR028096">
    <property type="entry name" value="EfeO_Cupredoxin"/>
</dbReference>
<accession>A0ABS8P7I0</accession>
<evidence type="ECO:0000313" key="6">
    <source>
        <dbReference type="EMBL" id="MCD2194232.1"/>
    </source>
</evidence>
<comment type="caution">
    <text evidence="6">The sequence shown here is derived from an EMBL/GenBank/DDBJ whole genome shotgun (WGS) entry which is preliminary data.</text>
</comment>
<sequence length="392" mass="40960">MSPVSPLPARPRRRGTAVVGALAVAVVTAGLMAACSSGGGDQAAQGAKVSLPLSDAGCAPQPASVPAGPVSFTVTNNGTAKVTEGEIQKDSRILGEKENITEGLSGDFSLRLDPGTYTVYCPGAAQDTAQLTVTGEGGQSQAPTDTNLATATTGYKQYVIAEVAALVPATKQFNDAVRAGDVATAQKLYAPARYHYEQIEPVAESFGDLDPSIDQRIADVEPGKDWTGFHRIEQALWVNKTTAGMAPYADKLDADVAQLQSLVATADYQPAQLANGASELLTEVSTSKVTGEEDAYSHTDLSDFDANIAGAQKAFELLKPSLQTKDPALATQLQARFTGITDELQPFRTGEAAPGIPTYVDYSTVTEAQRRVLADRVNALAEPLSQVSGKVA</sequence>
<dbReference type="Proteomes" id="UP001199469">
    <property type="component" value="Unassembled WGS sequence"/>
</dbReference>
<evidence type="ECO:0000256" key="1">
    <source>
        <dbReference type="ARBA" id="ARBA00004418"/>
    </source>
</evidence>
<dbReference type="NCBIfam" id="NF041757">
    <property type="entry name" value="EfeO"/>
    <property type="match status" value="1"/>
</dbReference>
<dbReference type="Pfam" id="PF09375">
    <property type="entry name" value="Peptidase_M75"/>
    <property type="match status" value="1"/>
</dbReference>
<name>A0ABS8P7I0_9PSEU</name>
<feature type="domain" description="EfeO-type cupredoxin-like" evidence="5">
    <location>
        <begin position="31"/>
        <end position="124"/>
    </location>
</feature>
<evidence type="ECO:0000259" key="4">
    <source>
        <dbReference type="Pfam" id="PF09375"/>
    </source>
</evidence>
<dbReference type="InterPro" id="IPR050894">
    <property type="entry name" value="EfeM/EfeO_iron_uptake"/>
</dbReference>
<evidence type="ECO:0000256" key="2">
    <source>
        <dbReference type="ARBA" id="ARBA00005989"/>
    </source>
</evidence>
<dbReference type="InterPro" id="IPR053377">
    <property type="entry name" value="Iron_uptake_EfeM/EfeO"/>
</dbReference>
<dbReference type="Pfam" id="PF13473">
    <property type="entry name" value="Cupredoxin_1"/>
    <property type="match status" value="1"/>
</dbReference>
<dbReference type="NCBIfam" id="NF007697">
    <property type="entry name" value="PRK10378.1"/>
    <property type="match status" value="1"/>
</dbReference>
<keyword evidence="7" id="KW-1185">Reference proteome</keyword>
<dbReference type="Gene3D" id="1.20.1420.20">
    <property type="entry name" value="M75 peptidase, HXXE motif"/>
    <property type="match status" value="1"/>
</dbReference>
<dbReference type="PANTHER" id="PTHR39192:SF1">
    <property type="entry name" value="IRON UPTAKE SYSTEM COMPONENT EFEO"/>
    <property type="match status" value="1"/>
</dbReference>
<evidence type="ECO:0000256" key="3">
    <source>
        <dbReference type="ARBA" id="ARBA00022729"/>
    </source>
</evidence>
<dbReference type="InterPro" id="IPR034981">
    <property type="entry name" value="Imelysin-like_EfeO/Algp7"/>
</dbReference>
<reference evidence="6 7" key="1">
    <citation type="submission" date="2021-11" db="EMBL/GenBank/DDBJ databases">
        <title>Draft genome sequence of Actinomycetospora sp. SF1 isolated from the rhizosphere soil.</title>
        <authorList>
            <person name="Duangmal K."/>
            <person name="Chantavorakit T."/>
        </authorList>
    </citation>
    <scope>NUCLEOTIDE SEQUENCE [LARGE SCALE GENOMIC DNA]</scope>
    <source>
        <strain evidence="6 7">TBRC 5722</strain>
    </source>
</reference>
<dbReference type="PANTHER" id="PTHR39192">
    <property type="entry name" value="IRON UPTAKE SYSTEM COMPONENT EFEO"/>
    <property type="match status" value="1"/>
</dbReference>
<keyword evidence="3" id="KW-0732">Signal</keyword>
<comment type="similarity">
    <text evidence="2">Belongs to the EfeM/EfeO family.</text>
</comment>
<dbReference type="EMBL" id="JAJNDB010000002">
    <property type="protein sequence ID" value="MCD2194232.1"/>
    <property type="molecule type" value="Genomic_DNA"/>
</dbReference>
<dbReference type="CDD" id="cd14656">
    <property type="entry name" value="Imelysin-like_EfeO"/>
    <property type="match status" value="1"/>
</dbReference>
<comment type="subcellular location">
    <subcellularLocation>
        <location evidence="1">Periplasm</location>
    </subcellularLocation>
</comment>
<organism evidence="6 7">
    <name type="scientific">Actinomycetospora endophytica</name>
    <dbReference type="NCBI Taxonomy" id="2291215"/>
    <lineage>
        <taxon>Bacteria</taxon>
        <taxon>Bacillati</taxon>
        <taxon>Actinomycetota</taxon>
        <taxon>Actinomycetes</taxon>
        <taxon>Pseudonocardiales</taxon>
        <taxon>Pseudonocardiaceae</taxon>
        <taxon>Actinomycetospora</taxon>
    </lineage>
</organism>
<evidence type="ECO:0000259" key="5">
    <source>
        <dbReference type="Pfam" id="PF13473"/>
    </source>
</evidence>
<dbReference type="RefSeq" id="WP_230734031.1">
    <property type="nucleotide sequence ID" value="NZ_JAJNDB010000002.1"/>
</dbReference>
<dbReference type="InterPro" id="IPR018976">
    <property type="entry name" value="Imelysin-like"/>
</dbReference>
<dbReference type="InterPro" id="IPR038352">
    <property type="entry name" value="Imelysin_sf"/>
</dbReference>
<proteinExistence type="inferred from homology"/>
<feature type="domain" description="Imelysin-like" evidence="4">
    <location>
        <begin position="151"/>
        <end position="387"/>
    </location>
</feature>
<protein>
    <submittedName>
        <fullName evidence="6">Iron uptake system protein EfeO</fullName>
    </submittedName>
</protein>